<sequence>MDKETIANKKQFHFKIMYRLWSRKTKADALSRIHLGETEEEPNSQETILPERVHLASVRWEIDKEIEQAARDAVIPMECPAEEHYVPVSCQDRLLTWAHSSCTTAPQPVLASRMEDTTCPDPAPVPGLVEATQSVLVARDVTQPVPVSCIRVVAACNVWDIGMNYLHYHMKHGSPLRIQRLLLPYPLPFNLPILRGILAGVVAQVY</sequence>
<accession>A0AAD8ZKW8</accession>
<dbReference type="Proteomes" id="UP001239994">
    <property type="component" value="Unassembled WGS sequence"/>
</dbReference>
<comment type="caution">
    <text evidence="1">The sequence shown here is derived from an EMBL/GenBank/DDBJ whole genome shotgun (WGS) entry which is preliminary data.</text>
</comment>
<organism evidence="1 2">
    <name type="scientific">Electrophorus voltai</name>
    <dbReference type="NCBI Taxonomy" id="2609070"/>
    <lineage>
        <taxon>Eukaryota</taxon>
        <taxon>Metazoa</taxon>
        <taxon>Chordata</taxon>
        <taxon>Craniata</taxon>
        <taxon>Vertebrata</taxon>
        <taxon>Euteleostomi</taxon>
        <taxon>Actinopterygii</taxon>
        <taxon>Neopterygii</taxon>
        <taxon>Teleostei</taxon>
        <taxon>Ostariophysi</taxon>
        <taxon>Gymnotiformes</taxon>
        <taxon>Gymnotoidei</taxon>
        <taxon>Gymnotidae</taxon>
        <taxon>Electrophorus</taxon>
    </lineage>
</organism>
<protein>
    <submittedName>
        <fullName evidence="1">Uncharacterized protein</fullName>
    </submittedName>
</protein>
<reference evidence="1" key="1">
    <citation type="submission" date="2023-03" db="EMBL/GenBank/DDBJ databases">
        <title>Electrophorus voltai genome.</title>
        <authorList>
            <person name="Bian C."/>
        </authorList>
    </citation>
    <scope>NUCLEOTIDE SEQUENCE</scope>
    <source>
        <strain evidence="1">CB-2022</strain>
        <tissue evidence="1">Muscle</tissue>
    </source>
</reference>
<gene>
    <name evidence="1" type="ORF">P4O66_004740</name>
</gene>
<dbReference type="AlphaFoldDB" id="A0AAD8ZKW8"/>
<evidence type="ECO:0000313" key="1">
    <source>
        <dbReference type="EMBL" id="KAK1800991.1"/>
    </source>
</evidence>
<name>A0AAD8ZKW8_9TELE</name>
<proteinExistence type="predicted"/>
<keyword evidence="2" id="KW-1185">Reference proteome</keyword>
<evidence type="ECO:0000313" key="2">
    <source>
        <dbReference type="Proteomes" id="UP001239994"/>
    </source>
</evidence>
<dbReference type="EMBL" id="JAROKS010000009">
    <property type="protein sequence ID" value="KAK1800991.1"/>
    <property type="molecule type" value="Genomic_DNA"/>
</dbReference>